<feature type="domain" description="Epoxide hydrolase N-terminal" evidence="4">
    <location>
        <begin position="7"/>
        <end position="118"/>
    </location>
</feature>
<protein>
    <submittedName>
        <fullName evidence="5">Epoxide hydrolase</fullName>
    </submittedName>
</protein>
<dbReference type="Proteomes" id="UP001597063">
    <property type="component" value="Unassembled WGS sequence"/>
</dbReference>
<evidence type="ECO:0000313" key="6">
    <source>
        <dbReference type="Proteomes" id="UP001597063"/>
    </source>
</evidence>
<dbReference type="InterPro" id="IPR000639">
    <property type="entry name" value="Epox_hydrolase-like"/>
</dbReference>
<evidence type="ECO:0000259" key="4">
    <source>
        <dbReference type="Pfam" id="PF06441"/>
    </source>
</evidence>
<dbReference type="PANTHER" id="PTHR21661">
    <property type="entry name" value="EPOXIDE HYDROLASE 1-RELATED"/>
    <property type="match status" value="1"/>
</dbReference>
<keyword evidence="3 5" id="KW-0378">Hydrolase</keyword>
<dbReference type="RefSeq" id="WP_131755515.1">
    <property type="nucleotide sequence ID" value="NZ_CAACUY010000006.1"/>
</dbReference>
<dbReference type="SUPFAM" id="SSF53474">
    <property type="entry name" value="alpha/beta-Hydrolases"/>
    <property type="match status" value="1"/>
</dbReference>
<proteinExistence type="inferred from homology"/>
<keyword evidence="2" id="KW-0058">Aromatic hydrocarbons catabolism</keyword>
<evidence type="ECO:0000256" key="1">
    <source>
        <dbReference type="ARBA" id="ARBA00010088"/>
    </source>
</evidence>
<comment type="caution">
    <text evidence="5">The sequence shown here is derived from an EMBL/GenBank/DDBJ whole genome shotgun (WGS) entry which is preliminary data.</text>
</comment>
<accession>A0ABW2XGC7</accession>
<evidence type="ECO:0000256" key="3">
    <source>
        <dbReference type="ARBA" id="ARBA00022801"/>
    </source>
</evidence>
<gene>
    <name evidence="5" type="ORF">ACFQZM_13560</name>
</gene>
<organism evidence="5 6">
    <name type="scientific">Actinomadura fibrosa</name>
    <dbReference type="NCBI Taxonomy" id="111802"/>
    <lineage>
        <taxon>Bacteria</taxon>
        <taxon>Bacillati</taxon>
        <taxon>Actinomycetota</taxon>
        <taxon>Actinomycetes</taxon>
        <taxon>Streptosporangiales</taxon>
        <taxon>Thermomonosporaceae</taxon>
        <taxon>Actinomadura</taxon>
    </lineage>
</organism>
<sequence>MSPHDVQAFKARATDADLDDLRARLAAARLPEPETVDRTASGRRRWDQGVPLTDLADLVHYWRTGYDWRSLEERLDQLGQFRTTIDGLGIHFLHRRSTRPDATPLVLTHGWPGSIVEFVDVIDELSDPKDTDAPAFHVVVPSLPGFGYSDKPSATGWGTEKIASAWVELMERLGYSEFVAHGGDWGGVITTVLGGRFPEHVLGIHSTFAQAPPGLTTDGLTTAEREWTEQTRDFWHNRAAYAKQQATRPQTIGYSLVDSPVGLLAWILDKFAEWSDTEETPFETISRDRVLDNVTLYWLTRTGASAARIYYESHNSLDPDLRVDVPSAITMYPRDIEKYPRPWAQERYRQIVHWKTPERGGHFPSLEVPEYFLKDLQKGLKAVLAATR</sequence>
<dbReference type="InterPro" id="IPR029058">
    <property type="entry name" value="AB_hydrolase_fold"/>
</dbReference>
<reference evidence="6" key="1">
    <citation type="journal article" date="2019" name="Int. J. Syst. Evol. Microbiol.">
        <title>The Global Catalogue of Microorganisms (GCM) 10K type strain sequencing project: providing services to taxonomists for standard genome sequencing and annotation.</title>
        <authorList>
            <consortium name="The Broad Institute Genomics Platform"/>
            <consortium name="The Broad Institute Genome Sequencing Center for Infectious Disease"/>
            <person name="Wu L."/>
            <person name="Ma J."/>
        </authorList>
    </citation>
    <scope>NUCLEOTIDE SEQUENCE [LARGE SCALE GENOMIC DNA]</scope>
    <source>
        <strain evidence="6">JCM 9371</strain>
    </source>
</reference>
<dbReference type="InterPro" id="IPR016292">
    <property type="entry name" value="Epoxide_hydrolase"/>
</dbReference>
<evidence type="ECO:0000313" key="5">
    <source>
        <dbReference type="EMBL" id="MFD0685533.1"/>
    </source>
</evidence>
<dbReference type="GO" id="GO:0016787">
    <property type="term" value="F:hydrolase activity"/>
    <property type="evidence" value="ECO:0007669"/>
    <property type="project" value="UniProtKB-KW"/>
</dbReference>
<keyword evidence="6" id="KW-1185">Reference proteome</keyword>
<dbReference type="PRINTS" id="PR00412">
    <property type="entry name" value="EPOXHYDRLASE"/>
</dbReference>
<dbReference type="InterPro" id="IPR010497">
    <property type="entry name" value="Epoxide_hydro_N"/>
</dbReference>
<dbReference type="Pfam" id="PF06441">
    <property type="entry name" value="EHN"/>
    <property type="match status" value="1"/>
</dbReference>
<evidence type="ECO:0000256" key="2">
    <source>
        <dbReference type="ARBA" id="ARBA00022797"/>
    </source>
</evidence>
<name>A0ABW2XGC7_9ACTN</name>
<dbReference type="Gene3D" id="3.40.50.1820">
    <property type="entry name" value="alpha/beta hydrolase"/>
    <property type="match status" value="1"/>
</dbReference>
<dbReference type="PANTHER" id="PTHR21661:SF35">
    <property type="entry name" value="EPOXIDE HYDROLASE"/>
    <property type="match status" value="1"/>
</dbReference>
<comment type="similarity">
    <text evidence="1">Belongs to the peptidase S33 family.</text>
</comment>
<dbReference type="EMBL" id="JBHTGP010000006">
    <property type="protein sequence ID" value="MFD0685533.1"/>
    <property type="molecule type" value="Genomic_DNA"/>
</dbReference>
<dbReference type="PIRSF" id="PIRSF001112">
    <property type="entry name" value="Epoxide_hydrolase"/>
    <property type="match status" value="1"/>
</dbReference>